<accession>A0A078KM61</accession>
<keyword evidence="6" id="KW-0411">Iron-sulfur</keyword>
<dbReference type="Pfam" id="PF04055">
    <property type="entry name" value="Radical_SAM"/>
    <property type="match status" value="1"/>
</dbReference>
<evidence type="ECO:0000256" key="5">
    <source>
        <dbReference type="ARBA" id="ARBA00023004"/>
    </source>
</evidence>
<dbReference type="EMBL" id="LM995447">
    <property type="protein sequence ID" value="CDZ23607.1"/>
    <property type="molecule type" value="Genomic_DNA"/>
</dbReference>
<dbReference type="OrthoDB" id="9815044at2"/>
<dbReference type="PATRIC" id="fig|29343.3.peg.492"/>
<dbReference type="SFLD" id="SFLDG01082">
    <property type="entry name" value="B12-binding_domain_containing"/>
    <property type="match status" value="1"/>
</dbReference>
<keyword evidence="2" id="KW-0004">4Fe-4S</keyword>
<dbReference type="GO" id="GO:0005737">
    <property type="term" value="C:cytoplasm"/>
    <property type="evidence" value="ECO:0007669"/>
    <property type="project" value="TreeGrafter"/>
</dbReference>
<dbReference type="STRING" id="29343.CCDG5_0469"/>
<protein>
    <recommendedName>
        <fullName evidence="7">Radical SAM core domain-containing protein</fullName>
    </recommendedName>
</protein>
<dbReference type="SFLD" id="SFLDG01086">
    <property type="entry name" value="elongater_protein-like"/>
    <property type="match status" value="1"/>
</dbReference>
<dbReference type="PROSITE" id="PS51918">
    <property type="entry name" value="RADICAL_SAM"/>
    <property type="match status" value="1"/>
</dbReference>
<dbReference type="GO" id="GO:0002926">
    <property type="term" value="P:tRNA wobble base 5-methoxycarbonylmethyl-2-thiouridinylation"/>
    <property type="evidence" value="ECO:0007669"/>
    <property type="project" value="TreeGrafter"/>
</dbReference>
<dbReference type="CDD" id="cd01335">
    <property type="entry name" value="Radical_SAM"/>
    <property type="match status" value="1"/>
</dbReference>
<keyword evidence="9" id="KW-1185">Reference proteome</keyword>
<evidence type="ECO:0000259" key="7">
    <source>
        <dbReference type="PROSITE" id="PS51918"/>
    </source>
</evidence>
<dbReference type="InterPro" id="IPR039661">
    <property type="entry name" value="ELP3"/>
</dbReference>
<evidence type="ECO:0000256" key="6">
    <source>
        <dbReference type="ARBA" id="ARBA00023014"/>
    </source>
</evidence>
<dbReference type="KEGG" id="ccel:CCDG5_0469"/>
<dbReference type="GO" id="GO:0051539">
    <property type="term" value="F:4 iron, 4 sulfur cluster binding"/>
    <property type="evidence" value="ECO:0007669"/>
    <property type="project" value="UniProtKB-KW"/>
</dbReference>
<name>A0A078KM61_9FIRM</name>
<feature type="domain" description="Radical SAM core" evidence="7">
    <location>
        <begin position="1"/>
        <end position="237"/>
    </location>
</feature>
<reference evidence="9" key="1">
    <citation type="submission" date="2014-07" db="EMBL/GenBank/DDBJ databases">
        <authorList>
            <person name="Wibberg D."/>
        </authorList>
    </citation>
    <scope>NUCLEOTIDE SEQUENCE [LARGE SCALE GENOMIC DNA]</scope>
    <source>
        <strain evidence="9">DG5</strain>
    </source>
</reference>
<comment type="cofactor">
    <cofactor evidence="1">
        <name>[4Fe-4S] cluster</name>
        <dbReference type="ChEBI" id="CHEBI:49883"/>
    </cofactor>
</comment>
<dbReference type="Pfam" id="PF16199">
    <property type="entry name" value="Radical_SAM_C"/>
    <property type="match status" value="1"/>
</dbReference>
<dbReference type="InterPro" id="IPR058240">
    <property type="entry name" value="rSAM_sf"/>
</dbReference>
<evidence type="ECO:0000256" key="1">
    <source>
        <dbReference type="ARBA" id="ARBA00001966"/>
    </source>
</evidence>
<dbReference type="SUPFAM" id="SSF102114">
    <property type="entry name" value="Radical SAM enzymes"/>
    <property type="match status" value="1"/>
</dbReference>
<dbReference type="InterPro" id="IPR023404">
    <property type="entry name" value="rSAM_horseshoe"/>
</dbReference>
<evidence type="ECO:0000313" key="8">
    <source>
        <dbReference type="EMBL" id="CDZ23607.1"/>
    </source>
</evidence>
<sequence length="337" mass="37309">MKKANVAIFVPNLGCPHKCSFCDQTKIAGQESAPTPDEVKRTAETALSRLGPKAKDSEIAFFGGSFTAVEHNYMVSLLEAAQPYIGENGFKGIRISTRPDAIDANMLITLRRYGVTAIELGAQSMDDRVLELNYRGHKKRDVEQASKLISAYGFELGLQMMTGLYGSTRETDLKTAREIADLNPKTVRIYPTIVLKNTLLARYLDEGKYNPPSLTDTVALCAELLLFFHERNISVIRLGLHAGPGIEKNYKAGPWHPAFRELCESVIYKEKAEAALKKLGVKEGGSAVLYVSPSAVSKLVGQHRQNLTSLENAFKVRLTVRERDLPEFVVNAEKFSK</sequence>
<keyword evidence="5" id="KW-0408">Iron</keyword>
<dbReference type="SFLD" id="SFLDS00029">
    <property type="entry name" value="Radical_SAM"/>
    <property type="match status" value="1"/>
</dbReference>
<dbReference type="AlphaFoldDB" id="A0A078KM61"/>
<dbReference type="GO" id="GO:0003824">
    <property type="term" value="F:catalytic activity"/>
    <property type="evidence" value="ECO:0007669"/>
    <property type="project" value="InterPro"/>
</dbReference>
<evidence type="ECO:0000313" key="9">
    <source>
        <dbReference type="Proteomes" id="UP000032431"/>
    </source>
</evidence>
<dbReference type="SMART" id="SM00729">
    <property type="entry name" value="Elp3"/>
    <property type="match status" value="1"/>
</dbReference>
<dbReference type="Proteomes" id="UP000032431">
    <property type="component" value="Chromosome I"/>
</dbReference>
<dbReference type="PANTHER" id="PTHR11135:SF0">
    <property type="entry name" value="ELONGATOR COMPLEX PROTEIN 3"/>
    <property type="match status" value="1"/>
</dbReference>
<dbReference type="HOGENOM" id="CLU_057482_0_0_9"/>
<dbReference type="GO" id="GO:0046872">
    <property type="term" value="F:metal ion binding"/>
    <property type="evidence" value="ECO:0007669"/>
    <property type="project" value="UniProtKB-KW"/>
</dbReference>
<evidence type="ECO:0000256" key="2">
    <source>
        <dbReference type="ARBA" id="ARBA00022485"/>
    </source>
</evidence>
<dbReference type="InterPro" id="IPR007197">
    <property type="entry name" value="rSAM"/>
</dbReference>
<keyword evidence="4" id="KW-0479">Metal-binding</keyword>
<gene>
    <name evidence="8" type="ORF">CCDG5_0469</name>
</gene>
<keyword evidence="3" id="KW-0949">S-adenosyl-L-methionine</keyword>
<dbReference type="InterPro" id="IPR006638">
    <property type="entry name" value="Elp3/MiaA/NifB-like_rSAM"/>
</dbReference>
<proteinExistence type="predicted"/>
<dbReference type="PANTHER" id="PTHR11135">
    <property type="entry name" value="HISTONE ACETYLTRANSFERASE-RELATED"/>
    <property type="match status" value="1"/>
</dbReference>
<dbReference type="Gene3D" id="3.80.30.20">
    <property type="entry name" value="tm_1862 like domain"/>
    <property type="match status" value="1"/>
</dbReference>
<evidence type="ECO:0000256" key="3">
    <source>
        <dbReference type="ARBA" id="ARBA00022691"/>
    </source>
</evidence>
<dbReference type="InterPro" id="IPR032432">
    <property type="entry name" value="Radical_SAM_C"/>
</dbReference>
<evidence type="ECO:0000256" key="4">
    <source>
        <dbReference type="ARBA" id="ARBA00022723"/>
    </source>
</evidence>
<organism evidence="8 9">
    <name type="scientific">[Clostridium] cellulosi</name>
    <dbReference type="NCBI Taxonomy" id="29343"/>
    <lineage>
        <taxon>Bacteria</taxon>
        <taxon>Bacillati</taxon>
        <taxon>Bacillota</taxon>
        <taxon>Clostridia</taxon>
        <taxon>Eubacteriales</taxon>
        <taxon>Oscillospiraceae</taxon>
        <taxon>Oscillospiraceae incertae sedis</taxon>
    </lineage>
</organism>